<dbReference type="SUPFAM" id="SSF53448">
    <property type="entry name" value="Nucleotide-diphospho-sugar transferases"/>
    <property type="match status" value="1"/>
</dbReference>
<dbReference type="STRING" id="1448316.A0A395H3Z0"/>
<dbReference type="InterPro" id="IPR029044">
    <property type="entry name" value="Nucleotide-diphossugar_trans"/>
</dbReference>
<dbReference type="Proteomes" id="UP000249402">
    <property type="component" value="Unassembled WGS sequence"/>
</dbReference>
<sequence length="278" mass="32256">MREHSRPLPPNETNQLVTRPTIRRLGTLYVCLVTKGTNAQTVVNSVRCWDTLPQRDHPSVRFHVVLDSSDPGDLPRQLPSYVTIDQVPEVVPVKKARFKARALEHFRQKYNFSKEDWILHLDEESEIDDRVMRTSLDFIEKGTADFGMGTIYYTSTNHWKNAFLSAAEVSRLAEDFGRFQLPVRTFRRPFLGWILINGAVENKITWDTDNVCEDYWFGYHAAKQGFKFEWLHAIVREQPPCTFTNLWNQRRRWYTGILAFDRIVVRLALIVGGILGGG</sequence>
<dbReference type="VEuPathDB" id="FungiDB:BO80DRAFT_472047"/>
<gene>
    <name evidence="2" type="ORF">BO80DRAFT_472047</name>
</gene>
<dbReference type="InterPro" id="IPR027389">
    <property type="entry name" value="B_mannosylTrfase_Bre-3/Egh"/>
</dbReference>
<feature type="non-terminal residue" evidence="2">
    <location>
        <position position="278"/>
    </location>
</feature>
<dbReference type="GO" id="GO:0019187">
    <property type="term" value="F:beta-1,4-mannosyltransferase activity"/>
    <property type="evidence" value="ECO:0007669"/>
    <property type="project" value="InterPro"/>
</dbReference>
<protein>
    <recommendedName>
        <fullName evidence="1">Glycosyltransferase 2-like domain-containing protein</fullName>
    </recommendedName>
</protein>
<organism evidence="2 3">
    <name type="scientific">Aspergillus ibericus CBS 121593</name>
    <dbReference type="NCBI Taxonomy" id="1448316"/>
    <lineage>
        <taxon>Eukaryota</taxon>
        <taxon>Fungi</taxon>
        <taxon>Dikarya</taxon>
        <taxon>Ascomycota</taxon>
        <taxon>Pezizomycotina</taxon>
        <taxon>Eurotiomycetes</taxon>
        <taxon>Eurotiomycetidae</taxon>
        <taxon>Eurotiales</taxon>
        <taxon>Aspergillaceae</taxon>
        <taxon>Aspergillus</taxon>
        <taxon>Aspergillus subgen. Circumdati</taxon>
    </lineage>
</organism>
<dbReference type="GeneID" id="37227987"/>
<evidence type="ECO:0000313" key="3">
    <source>
        <dbReference type="Proteomes" id="UP000249402"/>
    </source>
</evidence>
<dbReference type="PANTHER" id="PTHR16779">
    <property type="entry name" value="BETA-1,4-MANNOSYLTRANSFERASE EGH"/>
    <property type="match status" value="1"/>
</dbReference>
<dbReference type="RefSeq" id="XP_025576958.1">
    <property type="nucleotide sequence ID" value="XM_025723122.1"/>
</dbReference>
<feature type="domain" description="Glycosyltransferase 2-like" evidence="1">
    <location>
        <begin position="117"/>
        <end position="264"/>
    </location>
</feature>
<dbReference type="Pfam" id="PF13632">
    <property type="entry name" value="Glyco_trans_2_3"/>
    <property type="match status" value="1"/>
</dbReference>
<dbReference type="AlphaFoldDB" id="A0A395H3Z0"/>
<dbReference type="GO" id="GO:0005737">
    <property type="term" value="C:cytoplasm"/>
    <property type="evidence" value="ECO:0007669"/>
    <property type="project" value="TreeGrafter"/>
</dbReference>
<keyword evidence="3" id="KW-1185">Reference proteome</keyword>
<proteinExistence type="predicted"/>
<dbReference type="InterPro" id="IPR001173">
    <property type="entry name" value="Glyco_trans_2-like"/>
</dbReference>
<dbReference type="EMBL" id="KZ824430">
    <property type="protein sequence ID" value="RAL02631.1"/>
    <property type="molecule type" value="Genomic_DNA"/>
</dbReference>
<evidence type="ECO:0000259" key="1">
    <source>
        <dbReference type="Pfam" id="PF13632"/>
    </source>
</evidence>
<accession>A0A395H3Z0</accession>
<dbReference type="PANTHER" id="PTHR16779:SF1">
    <property type="entry name" value="BETA-1,4-MANNOSYLTRANSFERASE EGH"/>
    <property type="match status" value="1"/>
</dbReference>
<dbReference type="OrthoDB" id="5819582at2759"/>
<evidence type="ECO:0000313" key="2">
    <source>
        <dbReference type="EMBL" id="RAL02631.1"/>
    </source>
</evidence>
<reference evidence="2 3" key="1">
    <citation type="submission" date="2018-02" db="EMBL/GenBank/DDBJ databases">
        <title>The genomes of Aspergillus section Nigri reveals drivers in fungal speciation.</title>
        <authorList>
            <consortium name="DOE Joint Genome Institute"/>
            <person name="Vesth T.C."/>
            <person name="Nybo J."/>
            <person name="Theobald S."/>
            <person name="Brandl J."/>
            <person name="Frisvad J.C."/>
            <person name="Nielsen K.F."/>
            <person name="Lyhne E.K."/>
            <person name="Kogle M.E."/>
            <person name="Kuo A."/>
            <person name="Riley R."/>
            <person name="Clum A."/>
            <person name="Nolan M."/>
            <person name="Lipzen A."/>
            <person name="Salamov A."/>
            <person name="Henrissat B."/>
            <person name="Wiebenga A."/>
            <person name="De vries R.P."/>
            <person name="Grigoriev I.V."/>
            <person name="Mortensen U.H."/>
            <person name="Andersen M.R."/>
            <person name="Baker S.E."/>
        </authorList>
    </citation>
    <scope>NUCLEOTIDE SEQUENCE [LARGE SCALE GENOMIC DNA]</scope>
    <source>
        <strain evidence="2 3">CBS 121593</strain>
    </source>
</reference>
<name>A0A395H3Z0_9EURO</name>